<dbReference type="EMBL" id="JBHMDO010000023">
    <property type="protein sequence ID" value="MFB9327062.1"/>
    <property type="molecule type" value="Genomic_DNA"/>
</dbReference>
<dbReference type="Proteomes" id="UP001589747">
    <property type="component" value="Unassembled WGS sequence"/>
</dbReference>
<gene>
    <name evidence="2" type="ORF">ACFFSY_14125</name>
</gene>
<name>A0ABV5KPC1_9BACL</name>
<evidence type="ECO:0000256" key="1">
    <source>
        <dbReference type="SAM" id="Phobius"/>
    </source>
</evidence>
<keyword evidence="3" id="KW-1185">Reference proteome</keyword>
<accession>A0ABV5KPC1</accession>
<dbReference type="RefSeq" id="WP_377494985.1">
    <property type="nucleotide sequence ID" value="NZ_JBHMDO010000023.1"/>
</dbReference>
<organism evidence="2 3">
    <name type="scientific">Paenibacillus aurantiacus</name>
    <dbReference type="NCBI Taxonomy" id="1936118"/>
    <lineage>
        <taxon>Bacteria</taxon>
        <taxon>Bacillati</taxon>
        <taxon>Bacillota</taxon>
        <taxon>Bacilli</taxon>
        <taxon>Bacillales</taxon>
        <taxon>Paenibacillaceae</taxon>
        <taxon>Paenibacillus</taxon>
    </lineage>
</organism>
<evidence type="ECO:0000313" key="2">
    <source>
        <dbReference type="EMBL" id="MFB9327062.1"/>
    </source>
</evidence>
<sequence>MITTSTLARGAGLAAILAGILFIGIQAIHPPETLSSVSTDRWAIVHYLTIVMALFGLIGITGLYAIQVKEAGWLGLAGFLFLSLFWIATIAFTFVEAFILPLLPDDAPGFVEGYLGIFSGGAGEANLGVLPAVAPLAGGLYILGGLLFGVAAYRAGILPRGAAALLAFATVATLSSSLLPHPLDRLLAVPMGLALVWLGYALWSGRRGKIRSPYPAGAAPGSTNRSA</sequence>
<comment type="caution">
    <text evidence="2">The sequence shown here is derived from an EMBL/GenBank/DDBJ whole genome shotgun (WGS) entry which is preliminary data.</text>
</comment>
<keyword evidence="1" id="KW-0812">Transmembrane</keyword>
<proteinExistence type="predicted"/>
<feature type="transmembrane region" description="Helical" evidence="1">
    <location>
        <begin position="44"/>
        <end position="66"/>
    </location>
</feature>
<feature type="transmembrane region" description="Helical" evidence="1">
    <location>
        <begin position="7"/>
        <end position="29"/>
    </location>
</feature>
<evidence type="ECO:0008006" key="4">
    <source>
        <dbReference type="Google" id="ProtNLM"/>
    </source>
</evidence>
<feature type="transmembrane region" description="Helical" evidence="1">
    <location>
        <begin position="129"/>
        <end position="150"/>
    </location>
</feature>
<feature type="transmembrane region" description="Helical" evidence="1">
    <location>
        <begin position="73"/>
        <end position="95"/>
    </location>
</feature>
<feature type="transmembrane region" description="Helical" evidence="1">
    <location>
        <begin position="186"/>
        <end position="203"/>
    </location>
</feature>
<feature type="transmembrane region" description="Helical" evidence="1">
    <location>
        <begin position="162"/>
        <end position="180"/>
    </location>
</feature>
<keyword evidence="1" id="KW-0472">Membrane</keyword>
<protein>
    <recommendedName>
        <fullName evidence="4">DUF4386 family protein</fullName>
    </recommendedName>
</protein>
<keyword evidence="1" id="KW-1133">Transmembrane helix</keyword>
<evidence type="ECO:0000313" key="3">
    <source>
        <dbReference type="Proteomes" id="UP001589747"/>
    </source>
</evidence>
<reference evidence="2 3" key="1">
    <citation type="submission" date="2024-09" db="EMBL/GenBank/DDBJ databases">
        <authorList>
            <person name="Sun Q."/>
            <person name="Mori K."/>
        </authorList>
    </citation>
    <scope>NUCLEOTIDE SEQUENCE [LARGE SCALE GENOMIC DNA]</scope>
    <source>
        <strain evidence="2 3">TISTR 2452</strain>
    </source>
</reference>